<dbReference type="InterPro" id="IPR054480">
    <property type="entry name" value="AHAS_small-like_ACT"/>
</dbReference>
<comment type="caution">
    <text evidence="2">The sequence shown here is derived from an EMBL/GenBank/DDBJ whole genome shotgun (WGS) entry which is preliminary data.</text>
</comment>
<dbReference type="EC" id="1.1.1.95" evidence="2"/>
<dbReference type="Gene3D" id="3.30.70.260">
    <property type="match status" value="1"/>
</dbReference>
<evidence type="ECO:0000313" key="2">
    <source>
        <dbReference type="EMBL" id="MPN30986.1"/>
    </source>
</evidence>
<feature type="domain" description="ACT" evidence="1">
    <location>
        <begin position="9"/>
        <end position="78"/>
    </location>
</feature>
<gene>
    <name evidence="2" type="primary">serA_28</name>
    <name evidence="2" type="ORF">SDC9_178457</name>
</gene>
<organism evidence="2">
    <name type="scientific">bioreactor metagenome</name>
    <dbReference type="NCBI Taxonomy" id="1076179"/>
    <lineage>
        <taxon>unclassified sequences</taxon>
        <taxon>metagenomes</taxon>
        <taxon>ecological metagenomes</taxon>
    </lineage>
</organism>
<sequence>MPAHPGKHRLLHIHRNVPGVLSQINSIMSENNINISAQYLQTNETLGYVVIDLDARSSDLALEKLAQVPGTIRTRVLF</sequence>
<dbReference type="CDD" id="cd04901">
    <property type="entry name" value="ACT_3PGDH"/>
    <property type="match status" value="1"/>
</dbReference>
<dbReference type="GO" id="GO:0004617">
    <property type="term" value="F:phosphoglycerate dehydrogenase activity"/>
    <property type="evidence" value="ECO:0007669"/>
    <property type="project" value="UniProtKB-EC"/>
</dbReference>
<reference evidence="2" key="1">
    <citation type="submission" date="2019-08" db="EMBL/GenBank/DDBJ databases">
        <authorList>
            <person name="Kucharzyk K."/>
            <person name="Murdoch R.W."/>
            <person name="Higgins S."/>
            <person name="Loffler F."/>
        </authorList>
    </citation>
    <scope>NUCLEOTIDE SEQUENCE</scope>
</reference>
<name>A0A645GXK6_9ZZZZ</name>
<dbReference type="SUPFAM" id="SSF55021">
    <property type="entry name" value="ACT-like"/>
    <property type="match status" value="1"/>
</dbReference>
<dbReference type="Pfam" id="PF22629">
    <property type="entry name" value="ACT_AHAS_ss"/>
    <property type="match status" value="1"/>
</dbReference>
<dbReference type="AlphaFoldDB" id="A0A645GXK6"/>
<proteinExistence type="predicted"/>
<dbReference type="PROSITE" id="PS51671">
    <property type="entry name" value="ACT"/>
    <property type="match status" value="1"/>
</dbReference>
<accession>A0A645GXK6</accession>
<keyword evidence="2" id="KW-0560">Oxidoreductase</keyword>
<dbReference type="EMBL" id="VSSQ01082316">
    <property type="protein sequence ID" value="MPN30986.1"/>
    <property type="molecule type" value="Genomic_DNA"/>
</dbReference>
<dbReference type="InterPro" id="IPR045865">
    <property type="entry name" value="ACT-like_dom_sf"/>
</dbReference>
<protein>
    <submittedName>
        <fullName evidence="2">D-3-phosphoglycerate dehydrogenase</fullName>
        <ecNumber evidence="2">1.1.1.95</ecNumber>
    </submittedName>
</protein>
<evidence type="ECO:0000259" key="1">
    <source>
        <dbReference type="PROSITE" id="PS51671"/>
    </source>
</evidence>
<dbReference type="InterPro" id="IPR002912">
    <property type="entry name" value="ACT_dom"/>
</dbReference>